<evidence type="ECO:0000256" key="1">
    <source>
        <dbReference type="ARBA" id="ARBA00000900"/>
    </source>
</evidence>
<dbReference type="EMBL" id="VFLP01000046">
    <property type="protein sequence ID" value="TRX91360.1"/>
    <property type="molecule type" value="Genomic_DNA"/>
</dbReference>
<feature type="coiled-coil region" evidence="16">
    <location>
        <begin position="282"/>
        <end position="493"/>
    </location>
</feature>
<sequence length="738" mass="84026">MPSSTSPTVAPLSSTRIKMEDRKRPAVNSTDDIAPPSKRQAVNGGSKAKEDADTKDEAWVEEYQKDAIYRQMLEYKREKTTLEGRLEELDKRSTYHDDHIRVMDAWWIQVSQDSLPCVLILDSTDRMGSCYKKFLSSPTAVFRSKTSLKVFFKDSEEFESHLNEKASKIKSTLGSFFSQLASSRGQITPNITNLESQVNNLLASQKEFIVKIDRLTSDKDSLSEQLNNATLRYMKAERRLDRVKSAQVQKLEQQALASSTTRSSAGADQTNGTSSDESNGNYASQQAALRELNAVADKQKEQLETALAQNKSLQAELTSLQTRLTSLTDEDYSRTEVFKLFKAQNEELVKKANNLEAECHTLKQEKIKLEKEREASRQRIQSEAQNLIVDLEDQLQQADTNLARVRATRDELHADVMMLKASKEQERTAIDHMNELLKAKEDRIIALESEIQRLQPSEDVDMTAPSEIDGMSLEELREKYKKLKSDYQSIENELPGMATAVKKFQALANKKVMDFAAQEERVALTIAEKSKADQKYFNARKESDTKADEVKRLRSQNMKSSEIISQLKEVEAHNRTLVTNLDKQLADMKQTNISVMTENKKLEATNHDMSRRYDSLKQQVSELANLAKTKDSTTSSAKERNTHLETEVEKLKVRLESTAKDRDKWKTKSLSNSSEEEEMLRNMATCSICKKDFKNTIIRGCGHIFCRGCVDDRLANRMRKCPNCNKAFDKNDIMPIHL</sequence>
<evidence type="ECO:0000256" key="7">
    <source>
        <dbReference type="ARBA" id="ARBA00022771"/>
    </source>
</evidence>
<organism evidence="19 20">
    <name type="scientific">Xylaria flabelliformis</name>
    <dbReference type="NCBI Taxonomy" id="2512241"/>
    <lineage>
        <taxon>Eukaryota</taxon>
        <taxon>Fungi</taxon>
        <taxon>Dikarya</taxon>
        <taxon>Ascomycota</taxon>
        <taxon>Pezizomycotina</taxon>
        <taxon>Sordariomycetes</taxon>
        <taxon>Xylariomycetidae</taxon>
        <taxon>Xylariales</taxon>
        <taxon>Xylariaceae</taxon>
        <taxon>Xylaria</taxon>
    </lineage>
</organism>
<dbReference type="GO" id="GO:0005634">
    <property type="term" value="C:nucleus"/>
    <property type="evidence" value="ECO:0007669"/>
    <property type="project" value="UniProtKB-SubCell"/>
</dbReference>
<dbReference type="GO" id="GO:0008270">
    <property type="term" value="F:zinc ion binding"/>
    <property type="evidence" value="ECO:0007669"/>
    <property type="project" value="UniProtKB-KW"/>
</dbReference>
<comment type="caution">
    <text evidence="19">The sequence shown here is derived from an EMBL/GenBank/DDBJ whole genome shotgun (WGS) entry which is preliminary data.</text>
</comment>
<dbReference type="CDD" id="cd16499">
    <property type="entry name" value="RING-HC_Bre1-like"/>
    <property type="match status" value="1"/>
</dbReference>
<evidence type="ECO:0000256" key="8">
    <source>
        <dbReference type="ARBA" id="ARBA00022786"/>
    </source>
</evidence>
<proteinExistence type="inferred from homology"/>
<dbReference type="PANTHER" id="PTHR23163">
    <property type="entry name" value="RING FINGER PROTEIN-RELATED"/>
    <property type="match status" value="1"/>
</dbReference>
<evidence type="ECO:0000256" key="15">
    <source>
        <dbReference type="RuleBase" id="RU365038"/>
    </source>
</evidence>
<dbReference type="GO" id="GO:0016567">
    <property type="term" value="P:protein ubiquitination"/>
    <property type="evidence" value="ECO:0007669"/>
    <property type="project" value="UniProtKB-UniRule"/>
</dbReference>
<evidence type="ECO:0000256" key="3">
    <source>
        <dbReference type="ARBA" id="ARBA00004906"/>
    </source>
</evidence>
<keyword evidence="6 15" id="KW-0479">Metal-binding</keyword>
<dbReference type="EC" id="2.3.2.27" evidence="15"/>
<dbReference type="STRING" id="2512241.A0A553HTS4"/>
<feature type="domain" description="RING-type" evidence="18">
    <location>
        <begin position="686"/>
        <end position="725"/>
    </location>
</feature>
<dbReference type="Gene3D" id="3.30.40.10">
    <property type="entry name" value="Zinc/RING finger domain, C3HC4 (zinc finger)"/>
    <property type="match status" value="1"/>
</dbReference>
<evidence type="ECO:0000256" key="17">
    <source>
        <dbReference type="SAM" id="MobiDB-lite"/>
    </source>
</evidence>
<feature type="coiled-coil region" evidence="16">
    <location>
        <begin position="212"/>
        <end position="246"/>
    </location>
</feature>
<dbReference type="Proteomes" id="UP000319160">
    <property type="component" value="Unassembled WGS sequence"/>
</dbReference>
<dbReference type="InterPro" id="IPR027370">
    <property type="entry name" value="Znf-RING_euk"/>
</dbReference>
<feature type="coiled-coil region" evidence="16">
    <location>
        <begin position="599"/>
        <end position="668"/>
    </location>
</feature>
<protein>
    <recommendedName>
        <fullName evidence="15">E3 ubiquitin protein ligase</fullName>
        <ecNumber evidence="15">2.3.2.27</ecNumber>
    </recommendedName>
</protein>
<evidence type="ECO:0000256" key="13">
    <source>
        <dbReference type="ARBA" id="ARBA00059679"/>
    </source>
</evidence>
<evidence type="ECO:0000256" key="14">
    <source>
        <dbReference type="PROSITE-ProRule" id="PRU00175"/>
    </source>
</evidence>
<dbReference type="Pfam" id="PF08647">
    <property type="entry name" value="BRE1"/>
    <property type="match status" value="1"/>
</dbReference>
<reference evidence="20" key="1">
    <citation type="submission" date="2019-06" db="EMBL/GenBank/DDBJ databases">
        <title>Draft genome sequence of the griseofulvin-producing fungus Xylaria cubensis strain G536.</title>
        <authorList>
            <person name="Mead M.E."/>
            <person name="Raja H.A."/>
            <person name="Steenwyk J.L."/>
            <person name="Knowles S.L."/>
            <person name="Oberlies N.H."/>
            <person name="Rokas A."/>
        </authorList>
    </citation>
    <scope>NUCLEOTIDE SEQUENCE [LARGE SCALE GENOMIC DNA]</scope>
    <source>
        <strain evidence="20">G536</strain>
    </source>
</reference>
<dbReference type="Pfam" id="PF26095">
    <property type="entry name" value="CC_Bre1"/>
    <property type="match status" value="1"/>
</dbReference>
<feature type="compositionally biased region" description="Polar residues" evidence="17">
    <location>
        <begin position="1"/>
        <end position="16"/>
    </location>
</feature>
<dbReference type="GO" id="GO:0061630">
    <property type="term" value="F:ubiquitin protein ligase activity"/>
    <property type="evidence" value="ECO:0007669"/>
    <property type="project" value="UniProtKB-EC"/>
</dbReference>
<dbReference type="InterPro" id="IPR058643">
    <property type="entry name" value="BRE1-like_CC"/>
</dbReference>
<dbReference type="OrthoDB" id="654191at2759"/>
<keyword evidence="8 15" id="KW-0833">Ubl conjugation pathway</keyword>
<gene>
    <name evidence="19" type="ORF">FHL15_007782</name>
</gene>
<comment type="pathway">
    <text evidence="3 15">Protein modification; protein ubiquitination.</text>
</comment>
<evidence type="ECO:0000256" key="2">
    <source>
        <dbReference type="ARBA" id="ARBA00004123"/>
    </source>
</evidence>
<keyword evidence="11 15" id="KW-0175">Coiled coil</keyword>
<evidence type="ECO:0000256" key="11">
    <source>
        <dbReference type="ARBA" id="ARBA00023054"/>
    </source>
</evidence>
<keyword evidence="12 15" id="KW-0539">Nucleus</keyword>
<comment type="function">
    <text evidence="13">E3 ubiquitin-protein ligase that mediates monoubiquitination of histone H2B to form H2BK123ub1. H2BK123ub1 gives a specific tag for epigenetic transcriptional activation and is also a prerequisite for H3K4me and H3K79me formation.</text>
</comment>
<dbReference type="UniPathway" id="UPA00143"/>
<name>A0A553HTS4_9PEZI</name>
<accession>A0A553HTS4</accession>
<dbReference type="InterPro" id="IPR013956">
    <property type="entry name" value="E3_ubiquit_lig_Bre1"/>
</dbReference>
<feature type="region of interest" description="Disordered" evidence="17">
    <location>
        <begin position="251"/>
        <end position="282"/>
    </location>
</feature>
<keyword evidence="7 14" id="KW-0863">Zinc-finger</keyword>
<evidence type="ECO:0000313" key="19">
    <source>
        <dbReference type="EMBL" id="TRX91360.1"/>
    </source>
</evidence>
<keyword evidence="20" id="KW-1185">Reference proteome</keyword>
<dbReference type="Pfam" id="PF13445">
    <property type="entry name" value="zf-RING_UBOX"/>
    <property type="match status" value="1"/>
</dbReference>
<keyword evidence="9 15" id="KW-0862">Zinc</keyword>
<evidence type="ECO:0000256" key="10">
    <source>
        <dbReference type="ARBA" id="ARBA00022853"/>
    </source>
</evidence>
<evidence type="ECO:0000256" key="4">
    <source>
        <dbReference type="ARBA" id="ARBA00005555"/>
    </source>
</evidence>
<dbReference type="GO" id="GO:0033503">
    <property type="term" value="C:HULC complex"/>
    <property type="evidence" value="ECO:0007669"/>
    <property type="project" value="TreeGrafter"/>
</dbReference>
<keyword evidence="5 15" id="KW-0808">Transferase</keyword>
<comment type="catalytic activity">
    <reaction evidence="1 15">
        <text>S-ubiquitinyl-[E2 ubiquitin-conjugating enzyme]-L-cysteine + [acceptor protein]-L-lysine = [E2 ubiquitin-conjugating enzyme]-L-cysteine + N(6)-ubiquitinyl-[acceptor protein]-L-lysine.</text>
        <dbReference type="EC" id="2.3.2.27"/>
    </reaction>
</comment>
<dbReference type="InterPro" id="IPR013083">
    <property type="entry name" value="Znf_RING/FYVE/PHD"/>
</dbReference>
<evidence type="ECO:0000256" key="12">
    <source>
        <dbReference type="ARBA" id="ARBA00023242"/>
    </source>
</evidence>
<dbReference type="SUPFAM" id="SSF57850">
    <property type="entry name" value="RING/U-box"/>
    <property type="match status" value="1"/>
</dbReference>
<evidence type="ECO:0000256" key="16">
    <source>
        <dbReference type="SAM" id="Coils"/>
    </source>
</evidence>
<dbReference type="PANTHER" id="PTHR23163:SF0">
    <property type="entry name" value="E3 UBIQUITIN-PROTEIN LIGASE BRE1"/>
    <property type="match status" value="1"/>
</dbReference>
<evidence type="ECO:0000259" key="18">
    <source>
        <dbReference type="PROSITE" id="PS50089"/>
    </source>
</evidence>
<dbReference type="InterPro" id="IPR001841">
    <property type="entry name" value="Znf_RING"/>
</dbReference>
<feature type="region of interest" description="Disordered" evidence="17">
    <location>
        <begin position="1"/>
        <end position="55"/>
    </location>
</feature>
<dbReference type="PROSITE" id="PS00518">
    <property type="entry name" value="ZF_RING_1"/>
    <property type="match status" value="1"/>
</dbReference>
<comment type="subcellular location">
    <subcellularLocation>
        <location evidence="2 15">Nucleus</location>
    </subcellularLocation>
</comment>
<dbReference type="SMART" id="SM00184">
    <property type="entry name" value="RING"/>
    <property type="match status" value="1"/>
</dbReference>
<keyword evidence="10 15" id="KW-0156">Chromatin regulator</keyword>
<evidence type="ECO:0000256" key="5">
    <source>
        <dbReference type="ARBA" id="ARBA00022679"/>
    </source>
</evidence>
<evidence type="ECO:0000256" key="9">
    <source>
        <dbReference type="ARBA" id="ARBA00022833"/>
    </source>
</evidence>
<dbReference type="InterPro" id="IPR017907">
    <property type="entry name" value="Znf_RING_CS"/>
</dbReference>
<evidence type="ECO:0000313" key="20">
    <source>
        <dbReference type="Proteomes" id="UP000319160"/>
    </source>
</evidence>
<evidence type="ECO:0000256" key="6">
    <source>
        <dbReference type="ARBA" id="ARBA00022723"/>
    </source>
</evidence>
<dbReference type="GO" id="GO:0006325">
    <property type="term" value="P:chromatin organization"/>
    <property type="evidence" value="ECO:0007669"/>
    <property type="project" value="UniProtKB-KW"/>
</dbReference>
<dbReference type="PROSITE" id="PS50089">
    <property type="entry name" value="ZF_RING_2"/>
    <property type="match status" value="1"/>
</dbReference>
<dbReference type="AlphaFoldDB" id="A0A553HTS4"/>
<comment type="similarity">
    <text evidence="4 15">Belongs to the BRE1 family.</text>
</comment>